<sequence length="125" mass="14480">MSLSRYRAWEDNTKSMRDVLLIDWLNGMVDLSGGIIERDFKEVHLMQSTGLLNCETEDGKNVEGWEGDIADVGWSEQTGDFNSHRIILKSPFDYSTDEARWLIHAEYIIIRGNIYENPELLEARK</sequence>
<evidence type="ECO:0000313" key="2">
    <source>
        <dbReference type="EMBL" id="MDT2403621.1"/>
    </source>
</evidence>
<accession>A0AAW8RVU6</accession>
<dbReference type="Pfam" id="PF09643">
    <property type="entry name" value="YopX"/>
    <property type="match status" value="1"/>
</dbReference>
<evidence type="ECO:0000259" key="1">
    <source>
        <dbReference type="Pfam" id="PF09643"/>
    </source>
</evidence>
<organism evidence="2 3">
    <name type="scientific">Enterococcus avium</name>
    <name type="common">Streptococcus avium</name>
    <dbReference type="NCBI Taxonomy" id="33945"/>
    <lineage>
        <taxon>Bacteria</taxon>
        <taxon>Bacillati</taxon>
        <taxon>Bacillota</taxon>
        <taxon>Bacilli</taxon>
        <taxon>Lactobacillales</taxon>
        <taxon>Enterococcaceae</taxon>
        <taxon>Enterococcus</taxon>
    </lineage>
</organism>
<evidence type="ECO:0000313" key="3">
    <source>
        <dbReference type="Proteomes" id="UP001260773"/>
    </source>
</evidence>
<dbReference type="EMBL" id="JARPWH010000058">
    <property type="protein sequence ID" value="MDT2403621.1"/>
    <property type="molecule type" value="Genomic_DNA"/>
</dbReference>
<dbReference type="Gene3D" id="2.30.30.290">
    <property type="entry name" value="YopX-like domains"/>
    <property type="match status" value="1"/>
</dbReference>
<comment type="caution">
    <text evidence="2">The sequence shown here is derived from an EMBL/GenBank/DDBJ whole genome shotgun (WGS) entry which is preliminary data.</text>
</comment>
<dbReference type="AlphaFoldDB" id="A0AAW8RVU6"/>
<dbReference type="Proteomes" id="UP001260773">
    <property type="component" value="Unassembled WGS sequence"/>
</dbReference>
<proteinExistence type="predicted"/>
<protein>
    <submittedName>
        <fullName evidence="2">YopX family protein</fullName>
    </submittedName>
</protein>
<dbReference type="InterPro" id="IPR023385">
    <property type="entry name" value="YopX-like_C"/>
</dbReference>
<dbReference type="RefSeq" id="WP_311865469.1">
    <property type="nucleotide sequence ID" value="NZ_JARPWH010000058.1"/>
</dbReference>
<name>A0AAW8RVU6_ENTAV</name>
<feature type="domain" description="YopX protein" evidence="1">
    <location>
        <begin position="6"/>
        <end position="122"/>
    </location>
</feature>
<dbReference type="SUPFAM" id="SSF159006">
    <property type="entry name" value="YopX-like"/>
    <property type="match status" value="1"/>
</dbReference>
<reference evidence="2" key="1">
    <citation type="submission" date="2023-03" db="EMBL/GenBank/DDBJ databases">
        <authorList>
            <person name="Shen W."/>
            <person name="Cai J."/>
        </authorList>
    </citation>
    <scope>NUCLEOTIDE SEQUENCE</scope>
    <source>
        <strain evidence="2">P33-2</strain>
    </source>
</reference>
<dbReference type="InterPro" id="IPR019096">
    <property type="entry name" value="YopX_protein"/>
</dbReference>
<gene>
    <name evidence="2" type="ORF">P7D43_14700</name>
</gene>